<reference evidence="1" key="1">
    <citation type="submission" date="2013-04" db="EMBL/GenBank/DDBJ databases">
        <authorList>
            <person name="Qu J."/>
            <person name="Murali S.C."/>
            <person name="Bandaranaike D."/>
            <person name="Bellair M."/>
            <person name="Blankenburg K."/>
            <person name="Chao H."/>
            <person name="Dinh H."/>
            <person name="Doddapaneni H."/>
            <person name="Downs B."/>
            <person name="Dugan-Rocha S."/>
            <person name="Elkadiri S."/>
            <person name="Gnanaolivu R.D."/>
            <person name="Hernandez B."/>
            <person name="Javaid M."/>
            <person name="Jayaseelan J.C."/>
            <person name="Lee S."/>
            <person name="Li M."/>
            <person name="Ming W."/>
            <person name="Munidasa M."/>
            <person name="Muniz J."/>
            <person name="Nguyen L."/>
            <person name="Ongeri F."/>
            <person name="Osuji N."/>
            <person name="Pu L.-L."/>
            <person name="Puazo M."/>
            <person name="Qu C."/>
            <person name="Quiroz J."/>
            <person name="Raj R."/>
            <person name="Weissenberger G."/>
            <person name="Xin Y."/>
            <person name="Zou X."/>
            <person name="Han Y."/>
            <person name="Richards S."/>
            <person name="Worley K."/>
            <person name="Muzny D."/>
            <person name="Gibbs R."/>
        </authorList>
    </citation>
    <scope>NUCLEOTIDE SEQUENCE</scope>
    <source>
        <strain evidence="1">Sampled in the wild</strain>
    </source>
</reference>
<dbReference type="AlphaFoldDB" id="A0A8K0KTJ6"/>
<sequence length="195" mass="22780">MVPKNLLQDQKDIRREMCLDFLDLIESDPQLLEHVITGEVTVLKHPSFRELGIARESSTKTLYLKAKWSVHTSAERSLKIFKKGVMHWRSNIKINWVLHHNNVPCCRTISINEFLASKNIPVVLQPCDFFIFQRLKNHIKRCHLVTLRSIQMAISNQPKAIPVSQFQHCHDDWKNRRQHCVASQGSYFEGDNIEL</sequence>
<reference evidence="1" key="2">
    <citation type="submission" date="2017-10" db="EMBL/GenBank/DDBJ databases">
        <title>Ladona fulva Genome sequencing and assembly.</title>
        <authorList>
            <person name="Murali S."/>
            <person name="Richards S."/>
            <person name="Bandaranaike D."/>
            <person name="Bellair M."/>
            <person name="Blankenburg K."/>
            <person name="Chao H."/>
            <person name="Dinh H."/>
            <person name="Doddapaneni H."/>
            <person name="Dugan-Rocha S."/>
            <person name="Elkadiri S."/>
            <person name="Gnanaolivu R."/>
            <person name="Hernandez B."/>
            <person name="Skinner E."/>
            <person name="Javaid M."/>
            <person name="Lee S."/>
            <person name="Li M."/>
            <person name="Ming W."/>
            <person name="Munidasa M."/>
            <person name="Muniz J."/>
            <person name="Nguyen L."/>
            <person name="Hughes D."/>
            <person name="Osuji N."/>
            <person name="Pu L.-L."/>
            <person name="Puazo M."/>
            <person name="Qu C."/>
            <person name="Quiroz J."/>
            <person name="Raj R."/>
            <person name="Weissenberger G."/>
            <person name="Xin Y."/>
            <person name="Zou X."/>
            <person name="Han Y."/>
            <person name="Worley K."/>
            <person name="Muzny D."/>
            <person name="Gibbs R."/>
        </authorList>
    </citation>
    <scope>NUCLEOTIDE SEQUENCE</scope>
    <source>
        <strain evidence="1">Sampled in the wild</strain>
    </source>
</reference>
<evidence type="ECO:0000313" key="2">
    <source>
        <dbReference type="Proteomes" id="UP000792457"/>
    </source>
</evidence>
<dbReference type="EMBL" id="KZ312435">
    <property type="protein sequence ID" value="KAG8240194.1"/>
    <property type="molecule type" value="Genomic_DNA"/>
</dbReference>
<name>A0A8K0KTJ6_LADFU</name>
<accession>A0A8K0KTJ6</accession>
<evidence type="ECO:0000313" key="1">
    <source>
        <dbReference type="EMBL" id="KAG8240194.1"/>
    </source>
</evidence>
<protein>
    <submittedName>
        <fullName evidence="1">Uncharacterized protein</fullName>
    </submittedName>
</protein>
<dbReference type="InterPro" id="IPR036397">
    <property type="entry name" value="RNaseH_sf"/>
</dbReference>
<proteinExistence type="predicted"/>
<dbReference type="Proteomes" id="UP000792457">
    <property type="component" value="Unassembled WGS sequence"/>
</dbReference>
<gene>
    <name evidence="1" type="ORF">J437_LFUL016691</name>
</gene>
<organism evidence="1 2">
    <name type="scientific">Ladona fulva</name>
    <name type="common">Scarce chaser dragonfly</name>
    <name type="synonym">Libellula fulva</name>
    <dbReference type="NCBI Taxonomy" id="123851"/>
    <lineage>
        <taxon>Eukaryota</taxon>
        <taxon>Metazoa</taxon>
        <taxon>Ecdysozoa</taxon>
        <taxon>Arthropoda</taxon>
        <taxon>Hexapoda</taxon>
        <taxon>Insecta</taxon>
        <taxon>Pterygota</taxon>
        <taxon>Palaeoptera</taxon>
        <taxon>Odonata</taxon>
        <taxon>Epiprocta</taxon>
        <taxon>Anisoptera</taxon>
        <taxon>Libelluloidea</taxon>
        <taxon>Libellulidae</taxon>
        <taxon>Ladona</taxon>
    </lineage>
</organism>
<comment type="caution">
    <text evidence="1">The sequence shown here is derived from an EMBL/GenBank/DDBJ whole genome shotgun (WGS) entry which is preliminary data.</text>
</comment>
<dbReference type="GO" id="GO:0003676">
    <property type="term" value="F:nucleic acid binding"/>
    <property type="evidence" value="ECO:0007669"/>
    <property type="project" value="InterPro"/>
</dbReference>
<dbReference type="Gene3D" id="3.30.420.10">
    <property type="entry name" value="Ribonuclease H-like superfamily/Ribonuclease H"/>
    <property type="match status" value="1"/>
</dbReference>
<keyword evidence="2" id="KW-1185">Reference proteome</keyword>
<dbReference type="OrthoDB" id="10065579at2759"/>